<evidence type="ECO:0000256" key="8">
    <source>
        <dbReference type="ARBA" id="ARBA00023295"/>
    </source>
</evidence>
<gene>
    <name evidence="12" type="ORF">BBJ29_003879</name>
    <name evidence="13" type="ORF">BBP00_00006652</name>
</gene>
<dbReference type="Proteomes" id="UP000284657">
    <property type="component" value="Unassembled WGS sequence"/>
</dbReference>
<keyword evidence="7" id="KW-0119">Carbohydrate metabolism</keyword>
<evidence type="ECO:0000313" key="13">
    <source>
        <dbReference type="EMBL" id="RLN59131.1"/>
    </source>
</evidence>
<dbReference type="InterPro" id="IPR017853">
    <property type="entry name" value="GH"/>
</dbReference>
<dbReference type="SMART" id="SM00633">
    <property type="entry name" value="Glyco_10"/>
    <property type="match status" value="1"/>
</dbReference>
<dbReference type="SUPFAM" id="SSF51445">
    <property type="entry name" value="(Trans)glycosidases"/>
    <property type="match status" value="1"/>
</dbReference>
<feature type="domain" description="GH10" evidence="11">
    <location>
        <begin position="46"/>
        <end position="348"/>
    </location>
</feature>
<keyword evidence="9" id="KW-0624">Polysaccharide degradation</keyword>
<dbReference type="PANTHER" id="PTHR31490">
    <property type="entry name" value="GLYCOSYL HYDROLASE"/>
    <property type="match status" value="1"/>
</dbReference>
<accession>A0A3F2RKC6</accession>
<comment type="similarity">
    <text evidence="2">Belongs to the glycosyl hydrolase 10 (cellulase F) family.</text>
</comment>
<evidence type="ECO:0000256" key="10">
    <source>
        <dbReference type="SAM" id="SignalP"/>
    </source>
</evidence>
<evidence type="ECO:0000256" key="2">
    <source>
        <dbReference type="ARBA" id="ARBA00007495"/>
    </source>
</evidence>
<evidence type="ECO:0000256" key="1">
    <source>
        <dbReference type="ARBA" id="ARBA00000681"/>
    </source>
</evidence>
<evidence type="ECO:0000256" key="7">
    <source>
        <dbReference type="ARBA" id="ARBA00023277"/>
    </source>
</evidence>
<dbReference type="EC" id="3.2.1.8" evidence="3"/>
<evidence type="ECO:0000256" key="5">
    <source>
        <dbReference type="ARBA" id="ARBA00022729"/>
    </source>
</evidence>
<name>A0A3F2RKC6_9STRA</name>
<evidence type="ECO:0000313" key="14">
    <source>
        <dbReference type="Proteomes" id="UP000277300"/>
    </source>
</evidence>
<evidence type="ECO:0000256" key="9">
    <source>
        <dbReference type="ARBA" id="ARBA00023326"/>
    </source>
</evidence>
<dbReference type="PROSITE" id="PS51760">
    <property type="entry name" value="GH10_2"/>
    <property type="match status" value="1"/>
</dbReference>
<dbReference type="InterPro" id="IPR044846">
    <property type="entry name" value="GH10"/>
</dbReference>
<dbReference type="OrthoDB" id="3055998at2759"/>
<dbReference type="GO" id="GO:0031176">
    <property type="term" value="F:endo-1,4-beta-xylanase activity"/>
    <property type="evidence" value="ECO:0007669"/>
    <property type="project" value="UniProtKB-EC"/>
</dbReference>
<dbReference type="InterPro" id="IPR001000">
    <property type="entry name" value="GH10_dom"/>
</dbReference>
<dbReference type="PRINTS" id="PR00134">
    <property type="entry name" value="GLHYDRLASE10"/>
</dbReference>
<comment type="caution">
    <text evidence="13">The sequence shown here is derived from an EMBL/GenBank/DDBJ whole genome shotgun (WGS) entry which is preliminary data.</text>
</comment>
<dbReference type="PANTHER" id="PTHR31490:SF88">
    <property type="entry name" value="BETA-XYLANASE"/>
    <property type="match status" value="1"/>
</dbReference>
<feature type="signal peptide" evidence="10">
    <location>
        <begin position="1"/>
        <end position="19"/>
    </location>
</feature>
<dbReference type="EMBL" id="MBAD02002170">
    <property type="protein sequence ID" value="RLN49232.1"/>
    <property type="molecule type" value="Genomic_DNA"/>
</dbReference>
<sequence length="369" mass="40853">MNLIIALALVSSSLAVVSGDTILQSTYKGPDGLHDLAKTAGKYMGTATNLDVSDTYYTKQLKNIKDFGMITPTNAMKWDATEPQQGVFTFTSADQVVAIANESDAQVRCHALLWHQQVPKWVENLEKADLLNALANHITKVMTHFGDLCYAWDVANEVIADDGSYRQSFWYTKTGKEYIATAFETAAAVKKSLGLKTKLYYNDYNTNTINAKSTAVLEMVQSLIKDGINVDGVGFQAHFSYSDTASTDDQVKNFNRFTALGMDVALTELDVKTSSASPSTQEQKQQVSVYTNAIAACKQVKKCVGVTIWDFVDTYTWIESSAPLPWYQPGGENTALIRKAAYDGIVEGWKTELTHMWPGSSWQDRENVF</sequence>
<comment type="catalytic activity">
    <reaction evidence="1">
        <text>Endohydrolysis of (1-&gt;4)-beta-D-xylosidic linkages in xylans.</text>
        <dbReference type="EC" id="3.2.1.8"/>
    </reaction>
</comment>
<dbReference type="Pfam" id="PF00331">
    <property type="entry name" value="Glyco_hydro_10"/>
    <property type="match status" value="1"/>
</dbReference>
<keyword evidence="8" id="KW-0326">Glycosidase</keyword>
<dbReference type="GO" id="GO:0045493">
    <property type="term" value="P:xylan catabolic process"/>
    <property type="evidence" value="ECO:0007669"/>
    <property type="project" value="UniProtKB-KW"/>
</dbReference>
<evidence type="ECO:0000256" key="6">
    <source>
        <dbReference type="ARBA" id="ARBA00022801"/>
    </source>
</evidence>
<keyword evidence="5 10" id="KW-0732">Signal</keyword>
<dbReference type="Proteomes" id="UP000277300">
    <property type="component" value="Unassembled WGS sequence"/>
</dbReference>
<keyword evidence="6" id="KW-0378">Hydrolase</keyword>
<keyword evidence="4" id="KW-0858">Xylan degradation</keyword>
<dbReference type="AlphaFoldDB" id="A0A3F2RKC6"/>
<proteinExistence type="inferred from homology"/>
<reference evidence="14 15" key="1">
    <citation type="submission" date="2018-07" db="EMBL/GenBank/DDBJ databases">
        <title>Genome sequencing of oomycete isolates from Chile give support for New Zealand origin for Phytophthora kernoviae and make available the first Nothophytophthora sp. genome.</title>
        <authorList>
            <person name="Studholme D.J."/>
            <person name="Sanfuentes E."/>
            <person name="Panda P."/>
            <person name="Hill R."/>
            <person name="Sambles C."/>
            <person name="Grant M."/>
            <person name="Williams N.M."/>
            <person name="Mcdougal R.L."/>
        </authorList>
    </citation>
    <scope>NUCLEOTIDE SEQUENCE [LARGE SCALE GENOMIC DNA]</scope>
    <source>
        <strain evidence="13">Chile6</strain>
        <strain evidence="12">Chile7</strain>
    </source>
</reference>
<evidence type="ECO:0000256" key="4">
    <source>
        <dbReference type="ARBA" id="ARBA00022651"/>
    </source>
</evidence>
<evidence type="ECO:0000313" key="12">
    <source>
        <dbReference type="EMBL" id="RLN49232.1"/>
    </source>
</evidence>
<feature type="chain" id="PRO_5033795186" description="endo-1,4-beta-xylanase" evidence="10">
    <location>
        <begin position="20"/>
        <end position="369"/>
    </location>
</feature>
<protein>
    <recommendedName>
        <fullName evidence="3">endo-1,4-beta-xylanase</fullName>
        <ecNumber evidence="3">3.2.1.8</ecNumber>
    </recommendedName>
</protein>
<evidence type="ECO:0000313" key="15">
    <source>
        <dbReference type="Proteomes" id="UP000284657"/>
    </source>
</evidence>
<organism evidence="13 14">
    <name type="scientific">Phytophthora kernoviae</name>
    <dbReference type="NCBI Taxonomy" id="325452"/>
    <lineage>
        <taxon>Eukaryota</taxon>
        <taxon>Sar</taxon>
        <taxon>Stramenopiles</taxon>
        <taxon>Oomycota</taxon>
        <taxon>Peronosporomycetes</taxon>
        <taxon>Peronosporales</taxon>
        <taxon>Peronosporaceae</taxon>
        <taxon>Phytophthora</taxon>
    </lineage>
</organism>
<evidence type="ECO:0000259" key="11">
    <source>
        <dbReference type="PROSITE" id="PS51760"/>
    </source>
</evidence>
<dbReference type="EMBL" id="MBDO02000235">
    <property type="protein sequence ID" value="RLN59131.1"/>
    <property type="molecule type" value="Genomic_DNA"/>
</dbReference>
<evidence type="ECO:0000256" key="3">
    <source>
        <dbReference type="ARBA" id="ARBA00012590"/>
    </source>
</evidence>
<dbReference type="Gene3D" id="3.20.20.80">
    <property type="entry name" value="Glycosidases"/>
    <property type="match status" value="1"/>
</dbReference>